<evidence type="ECO:0000256" key="3">
    <source>
        <dbReference type="ARBA" id="ARBA00022643"/>
    </source>
</evidence>
<dbReference type="InterPro" id="IPR024624">
    <property type="entry name" value="Pyridox_Oxase_Alr4036_FMN-bd"/>
</dbReference>
<dbReference type="RefSeq" id="WP_166404358.1">
    <property type="nucleotide sequence ID" value="NZ_JAANHS010000021.1"/>
</dbReference>
<keyword evidence="7" id="KW-1185">Reference proteome</keyword>
<dbReference type="EMBL" id="JAANHS010000021">
    <property type="protein sequence ID" value="NHB78353.1"/>
    <property type="molecule type" value="Genomic_DNA"/>
</dbReference>
<comment type="cofactor">
    <cofactor evidence="1">
        <name>FMN</name>
        <dbReference type="ChEBI" id="CHEBI:58210"/>
    </cofactor>
</comment>
<dbReference type="Gene3D" id="2.30.110.10">
    <property type="entry name" value="Electron Transport, Fmn-binding Protein, Chain A"/>
    <property type="match status" value="1"/>
</dbReference>
<gene>
    <name evidence="6" type="ORF">G8O29_16685</name>
</gene>
<dbReference type="InterPro" id="IPR012349">
    <property type="entry name" value="Split_barrel_FMN-bd"/>
</dbReference>
<dbReference type="PANTHER" id="PTHR10851">
    <property type="entry name" value="PYRIDOXINE-5-PHOSPHATE OXIDASE"/>
    <property type="match status" value="1"/>
</dbReference>
<evidence type="ECO:0000259" key="5">
    <source>
        <dbReference type="Pfam" id="PF12766"/>
    </source>
</evidence>
<dbReference type="Proteomes" id="UP001515660">
    <property type="component" value="Unassembled WGS sequence"/>
</dbReference>
<comment type="caution">
    <text evidence="6">The sequence shown here is derived from an EMBL/GenBank/DDBJ whole genome shotgun (WGS) entry which is preliminary data.</text>
</comment>
<sequence length="189" mass="20481">MKADPHPWACDLSQLYAEVWRRLTRGVHDRHAPARHPTLATVSPEGRPQARTVVLRAADKAAGTLDIHTDLRSAKVGDLGVTPWAALHVWDASAHLQLRLEAHVTLLTGPDVAAIWASVPAGSRLSYGSTPAPGQPIAQALDYTKAADPASFVLLRLAVATVDALHLGPNHRRARFDRDDDWAGMWLAP</sequence>
<dbReference type="InterPro" id="IPR000659">
    <property type="entry name" value="Pyridox_Oxase"/>
</dbReference>
<evidence type="ECO:0000256" key="1">
    <source>
        <dbReference type="ARBA" id="ARBA00001917"/>
    </source>
</evidence>
<dbReference type="SUPFAM" id="SSF50475">
    <property type="entry name" value="FMN-binding split barrel"/>
    <property type="match status" value="1"/>
</dbReference>
<feature type="domain" description="Pyridoxamine 5'-phosphate oxidase Alr4036 family FMN-binding" evidence="5">
    <location>
        <begin position="19"/>
        <end position="106"/>
    </location>
</feature>
<keyword evidence="3" id="KW-0288">FMN</keyword>
<dbReference type="Pfam" id="PF12766">
    <property type="entry name" value="Pyridox_oxase_2"/>
    <property type="match status" value="1"/>
</dbReference>
<accession>A0ABX0GB81</accession>
<proteinExistence type="predicted"/>
<organism evidence="6 7">
    <name type="scientific">Rhodobacter calidifons</name>
    <dbReference type="NCBI Taxonomy" id="2715277"/>
    <lineage>
        <taxon>Bacteria</taxon>
        <taxon>Pseudomonadati</taxon>
        <taxon>Pseudomonadota</taxon>
        <taxon>Alphaproteobacteria</taxon>
        <taxon>Rhodobacterales</taxon>
        <taxon>Rhodobacter group</taxon>
        <taxon>Rhodobacter</taxon>
    </lineage>
</organism>
<evidence type="ECO:0000313" key="7">
    <source>
        <dbReference type="Proteomes" id="UP001515660"/>
    </source>
</evidence>
<keyword evidence="2" id="KW-0285">Flavoprotein</keyword>
<name>A0ABX0GB81_9RHOB</name>
<reference evidence="6 7" key="1">
    <citation type="journal article" date="2022" name="Microorganisms">
        <title>Genome Sequence and Characterization of a Xanthorhodopsin-Containing, Aerobic Anoxygenic Phototrophic Rhodobacter Species, Isolated from Mesophilic Conditions at Yellowstone National Park.</title>
        <authorList>
            <person name="Kyndt J.A."/>
            <person name="Robertson S."/>
            <person name="Shoffstall I.B."/>
            <person name="Ramaley R.F."/>
            <person name="Meyer T.E."/>
        </authorList>
    </citation>
    <scope>NUCLEOTIDE SEQUENCE [LARGE SCALE GENOMIC DNA]</scope>
    <source>
        <strain evidence="6 7">M37P</strain>
    </source>
</reference>
<keyword evidence="4" id="KW-0560">Oxidoreductase</keyword>
<evidence type="ECO:0000256" key="2">
    <source>
        <dbReference type="ARBA" id="ARBA00022630"/>
    </source>
</evidence>
<evidence type="ECO:0000256" key="4">
    <source>
        <dbReference type="ARBA" id="ARBA00023002"/>
    </source>
</evidence>
<evidence type="ECO:0000313" key="6">
    <source>
        <dbReference type="EMBL" id="NHB78353.1"/>
    </source>
</evidence>
<dbReference type="PANTHER" id="PTHR10851:SF3">
    <property type="entry name" value="PYRIDOXINE_PYRIDOXAMINE 5'-PHOSPHATE OXIDASE 2"/>
    <property type="match status" value="1"/>
</dbReference>
<protein>
    <submittedName>
        <fullName evidence="6">Pyridoxamine 5'-phosphate oxidase</fullName>
    </submittedName>
</protein>